<dbReference type="OrthoDB" id="6612236at2759"/>
<dbReference type="InterPro" id="IPR056747">
    <property type="entry name" value="VPS13-like_M"/>
</dbReference>
<organism evidence="4 5">
    <name type="scientific">Arctia plantaginis</name>
    <name type="common">Wood tiger moth</name>
    <name type="synonym">Phalaena plantaginis</name>
    <dbReference type="NCBI Taxonomy" id="874455"/>
    <lineage>
        <taxon>Eukaryota</taxon>
        <taxon>Metazoa</taxon>
        <taxon>Ecdysozoa</taxon>
        <taxon>Arthropoda</taxon>
        <taxon>Hexapoda</taxon>
        <taxon>Insecta</taxon>
        <taxon>Pterygota</taxon>
        <taxon>Neoptera</taxon>
        <taxon>Endopterygota</taxon>
        <taxon>Lepidoptera</taxon>
        <taxon>Glossata</taxon>
        <taxon>Ditrysia</taxon>
        <taxon>Noctuoidea</taxon>
        <taxon>Erebidae</taxon>
        <taxon>Arctiinae</taxon>
        <taxon>Arctia</taxon>
    </lineage>
</organism>
<dbReference type="GO" id="GO:0007005">
    <property type="term" value="P:mitochondrion organization"/>
    <property type="evidence" value="ECO:0007669"/>
    <property type="project" value="TreeGrafter"/>
</dbReference>
<dbReference type="InterPro" id="IPR009543">
    <property type="entry name" value="VPS13_VAB"/>
</dbReference>
<sequence>MEDLTKEPDSKHRMLMVSHTPQVPPKAVFVSKSCPDFVTEYGDDMSSVSSLQHMKYCSCSLPSQLNVAATQSATQRNKRDSKCGATPPCSPEPASRRTAPAADDHLVWLSVHTRDPAHPHFADKHDKISKLTKIDFNCLNLVVSIDSWVAVLDFFGIAGDDVPDGDNGHEPLPTTSSAPGPVRGSSQTELWVRSLSVVLVTRRGEACRALVSRVRTVARADAHTHTRTVTGRLGALALTDLTPHAPLWRERLRTHADHALTFDYRRLSSAEAAVAGHETSLNIEMGPVTYVHTKRFVQELQAFARDFSLLRRVILQARLKVSVVGGGGGDEGDVRASRMKLRVRSEAPVIVLPVSGRARAALAAHLDQLHLDNCFKYAGDPGTVSTVVDPNSCVTWDMCAGKRPLLDVRTVRLDGVALWCARGGRGLRVRRAGPPLLHAPAQLELNIEYNMSDSHNVADMTLQGSLSTLQCALDPAQYRLVRGVLAHNLGESVDDLLPREAHPFPPIQAHEQVPVLDSFYKKIYKVWTTSSLKLDLHDVTVKLEPEHGVSSLACINFIKSRLHIETYSDFGQDIDLVSQEILVSDTRYAKEPANRRGNVFSHIVQPMPEQRHSVQAEVHARMRRDSSAYTILVNNMRLMAILDWWEAANQFIMQPPPPPADPDQAHLEEALCAVRIAASPQPPQTAQSEPSMELKLNVTDSQLVLVEDPSVWDTNAVILRSTTVITYRNANSHKPVSCELNELEVFSCVLGLEEETALSIVDPAALHVSIDADRILHVAMSTLNLRLSYHDMRMFASMLQSLPVQARAALSGKSTVSEVEEDAPANSVHMHAHMSGLAEGAGGGAGASAGGWMCRPRWLRSAPAPPPPLPPPSASIWPLRAVQVSADCITLCVIDDCLDSDVPLLEVSLSELQVEQDLRCVEESFEDPMLVSTPSSAGAGAARSSGAGGGRLGATLTIDYYNRTLSGWEPVVEPWRFETSWEYTLTSELSLGRVQMEISSTEVLNTNVTSSLIELCQLVRANWTADYYAPQSSGTLEQSPKGSPAGHRRRSPFVPYALRNHTGHKLWFTTLVTTSDVLSEQQSWSGPDDSWMSVRAGDTEPFSFGARRGRRRGAPAPASAHAATLNQLALRLDGWSPPDPVCVDRVGVYFRNLTHIKSGGEARIVFEVSLEGSARKLVTVRSALQLVNKLPHPVEVRIDDAPYIAKWRSTSTGVRCAQVAAGATWAAPIAAHASALWTRPLLRAAAHHSPTPLDWRHSHSKLLLHHECTAPPDHIYRFCCVIIRERFPPDRGIAGHTLTLVPALRLENLLPLELQFKASPATPGSGIVSAAGTVPPGDTRPFHEVNVEEGVELSVKLEGFGWSTALSVCGSGGSSSTAVGGSGNGSFSARLKLRDSRSRRLYLNARVTIKKTDGIKVSVSAAYWLVNRTGLPLVFRAEGGAAEAAGQFAEHELARMVQPLLFSFAEADGGPTLSARLGSVGVKKLEVRGDAESGTGERVYAVGVRVRAGRGRYRHTNIATFTPRYQLHNNTRHHLQFAQKCCATTLNDPGAIATHVSAVAGCYLPWHWARWEREQLLCVRVLAPSPSLAPLTAWSGGFRVDSTRSLHVACRESGGGYQLIRVEVVCQGATMFVVLTDAECAPPPLRIDNYSPVSIMFHQVGCGEECVVGAHARARWAPAEPEGAPALALRAPGGPRTTLPLDQLPATHHLLYQNFIYVAFTATHAHAHTGRDNSIQSSTTSPDDSVLVLEVPLGSPRVVLGRKRYGDRSQLWRRGPNDQLIHEGSSPPQPTDALLSDDAPLSPHAMVLDIEDAAPRPGRASALVLRRADPRRASTQAWRLIPPGRMACAHNNLCVQPDGLSLMALTPGTRVVLGLPASGRSGWSRGSPVPAEQAVSWHTLRPGSGRLEVTLTADGPTRLVKIHDLKDPESGWIEGGEEEDKGEEAAWRREWGVRVSLAGLSVSLVSKAPPAELVHALFDGVLLELALGPSQLALALCVTHMQWDNQLLGTPSPVLLYCLPARGGGSGGGPLPALHAALELQQAPTKRYNAYFFRHLVVALRPLAIRLEERLILQLWAWAWRGEAELREQPDEADYETRRMLAELTALHATRYYFALIKIIPSQIRLSMCTANKLEGSLSGLKRRLGLTFIKFEDAAVELEPFVRAHVFDTASYLGRQMLQHFKDELKWQAAKILGSVDFLGNPLGFVADVSEGVTGLLLEGNVRALLKNVTHGISNSAAKVSESLGDGLERVVGDEAHEETRRRIRSAAGGAHLAAGFRGLGLGILGGMTSLVKHSYEGATQEGLGGFLAGVGKGLVGTVTKPVIGVLDLAAETASALRDTSRRSDKWVPARVRGPRCASGCGGLLPRYCGAQAAGAALLYALNHTDYSERFLAYRAVRDTPHDIRALLSDTYLRIITCKHAAPCVVMETHLSNLVSCTVVSSGGAYFVELGVRGGAAGAGGAEGAVRRPRVQCDSEELAAWVARHAALARQLHHEHVHTLLPHADL</sequence>
<dbReference type="CDD" id="cd23453">
    <property type="entry name" value="beta-trefoil_Ricin_VPS13D"/>
    <property type="match status" value="1"/>
</dbReference>
<dbReference type="GO" id="GO:0045053">
    <property type="term" value="P:protein retention in Golgi apparatus"/>
    <property type="evidence" value="ECO:0007669"/>
    <property type="project" value="TreeGrafter"/>
</dbReference>
<feature type="region of interest" description="Disordered" evidence="1">
    <location>
        <begin position="1031"/>
        <end position="1051"/>
    </location>
</feature>
<comment type="caution">
    <text evidence="4">The sequence shown here is derived from an EMBL/GenBank/DDBJ whole genome shotgun (WGS) entry which is preliminary data.</text>
</comment>
<dbReference type="PANTHER" id="PTHR16166">
    <property type="entry name" value="VACUOLAR PROTEIN SORTING-ASSOCIATED PROTEIN VPS13"/>
    <property type="match status" value="1"/>
</dbReference>
<protein>
    <recommendedName>
        <fullName evidence="6">Vacuolar protein sorting-associated protein 13 VPS13 adaptor binding domain-containing protein</fullName>
    </recommendedName>
</protein>
<evidence type="ECO:0000313" key="4">
    <source>
        <dbReference type="EMBL" id="CAB3252142.1"/>
    </source>
</evidence>
<dbReference type="InterPro" id="IPR026847">
    <property type="entry name" value="VPS13"/>
</dbReference>
<feature type="domain" description="VPS13-like middle region" evidence="2">
    <location>
        <begin position="278"/>
        <end position="830"/>
    </location>
</feature>
<feature type="compositionally biased region" description="Polar residues" evidence="1">
    <location>
        <begin position="1031"/>
        <end position="1041"/>
    </location>
</feature>
<feature type="region of interest" description="Disordered" evidence="1">
    <location>
        <begin position="1770"/>
        <end position="1798"/>
    </location>
</feature>
<dbReference type="Pfam" id="PF25033">
    <property type="entry name" value="VPS13_M"/>
    <property type="match status" value="1"/>
</dbReference>
<evidence type="ECO:0000313" key="5">
    <source>
        <dbReference type="Proteomes" id="UP000494256"/>
    </source>
</evidence>
<dbReference type="GO" id="GO:0006623">
    <property type="term" value="P:protein targeting to vacuole"/>
    <property type="evidence" value="ECO:0007669"/>
    <property type="project" value="TreeGrafter"/>
</dbReference>
<dbReference type="Proteomes" id="UP000494256">
    <property type="component" value="Unassembled WGS sequence"/>
</dbReference>
<feature type="region of interest" description="Disordered" evidence="1">
    <location>
        <begin position="165"/>
        <end position="185"/>
    </location>
</feature>
<evidence type="ECO:0000259" key="2">
    <source>
        <dbReference type="Pfam" id="PF25033"/>
    </source>
</evidence>
<proteinExistence type="predicted"/>
<name>A0A8S1B2J7_ARCPL</name>
<dbReference type="PANTHER" id="PTHR16166:SF141">
    <property type="entry name" value="INTERMEMBRANE LIPID TRANSFER PROTEIN VPS13D"/>
    <property type="match status" value="1"/>
</dbReference>
<evidence type="ECO:0000256" key="1">
    <source>
        <dbReference type="SAM" id="MobiDB-lite"/>
    </source>
</evidence>
<reference evidence="4 5" key="1">
    <citation type="submission" date="2020-04" db="EMBL/GenBank/DDBJ databases">
        <authorList>
            <person name="Wallbank WR R."/>
            <person name="Pardo Diaz C."/>
            <person name="Kozak K."/>
            <person name="Martin S."/>
            <person name="Jiggins C."/>
            <person name="Moest M."/>
            <person name="Warren A I."/>
            <person name="Byers J.R.P. K."/>
            <person name="Montejo-Kovacevich G."/>
            <person name="Yen C E."/>
        </authorList>
    </citation>
    <scope>NUCLEOTIDE SEQUENCE [LARGE SCALE GENOMIC DNA]</scope>
</reference>
<dbReference type="Pfam" id="PF25036">
    <property type="entry name" value="VPS13_VAB"/>
    <property type="match status" value="1"/>
</dbReference>
<accession>A0A8S1B2J7</accession>
<gene>
    <name evidence="4" type="ORF">APLA_LOCUS13941</name>
</gene>
<evidence type="ECO:0008006" key="6">
    <source>
        <dbReference type="Google" id="ProtNLM"/>
    </source>
</evidence>
<feature type="region of interest" description="Disordered" evidence="1">
    <location>
        <begin position="72"/>
        <end position="98"/>
    </location>
</feature>
<feature type="domain" description="Vacuolar protein sorting-associated protein 13 VPS13 adaptor binding" evidence="3">
    <location>
        <begin position="1127"/>
        <end position="1659"/>
    </location>
</feature>
<feature type="compositionally biased region" description="Polar residues" evidence="1">
    <location>
        <begin position="173"/>
        <end position="185"/>
    </location>
</feature>
<evidence type="ECO:0000259" key="3">
    <source>
        <dbReference type="Pfam" id="PF25036"/>
    </source>
</evidence>
<dbReference type="EMBL" id="CADEBD010000364">
    <property type="protein sequence ID" value="CAB3252142.1"/>
    <property type="molecule type" value="Genomic_DNA"/>
</dbReference>